<name>A0A2W4XQL4_9CYAN</name>
<proteinExistence type="predicted"/>
<dbReference type="Gene3D" id="3.30.70.1900">
    <property type="match status" value="1"/>
</dbReference>
<evidence type="ECO:0000313" key="2">
    <source>
        <dbReference type="EMBL" id="PZO58527.1"/>
    </source>
</evidence>
<protein>
    <submittedName>
        <fullName evidence="2">CRISPR-associated protein Cas6</fullName>
    </submittedName>
</protein>
<comment type="caution">
    <text evidence="2">The sequence shown here is derived from an EMBL/GenBank/DDBJ whole genome shotgun (WGS) entry which is preliminary data.</text>
</comment>
<evidence type="ECO:0000313" key="3">
    <source>
        <dbReference type="Proteomes" id="UP000249794"/>
    </source>
</evidence>
<dbReference type="InterPro" id="IPR019267">
    <property type="entry name" value="CRISPR-assoc_Cas6_C"/>
</dbReference>
<organism evidence="2 3">
    <name type="scientific">Phormidesmis priestleyi</name>
    <dbReference type="NCBI Taxonomy" id="268141"/>
    <lineage>
        <taxon>Bacteria</taxon>
        <taxon>Bacillati</taxon>
        <taxon>Cyanobacteriota</taxon>
        <taxon>Cyanophyceae</taxon>
        <taxon>Leptolyngbyales</taxon>
        <taxon>Leptolyngbyaceae</taxon>
        <taxon>Phormidesmis</taxon>
    </lineage>
</organism>
<feature type="domain" description="CRISPR-associated protein Cas6 C-terminal" evidence="1">
    <location>
        <begin position="133"/>
        <end position="249"/>
    </location>
</feature>
<reference evidence="2 3" key="2">
    <citation type="submission" date="2018-06" db="EMBL/GenBank/DDBJ databases">
        <title>Metagenomic assembly of (sub)arctic Cyanobacteria and their associated microbiome from non-axenic cultures.</title>
        <authorList>
            <person name="Baurain D."/>
        </authorList>
    </citation>
    <scope>NUCLEOTIDE SEQUENCE [LARGE SCALE GENOMIC DNA]</scope>
    <source>
        <strain evidence="2">ULC027bin1</strain>
    </source>
</reference>
<dbReference type="Proteomes" id="UP000249794">
    <property type="component" value="Unassembled WGS sequence"/>
</dbReference>
<sequence>MLIRSTWTLTVDAFTTLPKTYQLALSKQLHAQAGLDFGNESIPSVTYSGISGRDSSVEDFITFSPDEFYTLSLNGLNEPASKAIEALDLSEHLEFLGARFKVINREDEATSYEALYHRFVADEPEPVRRLAFSFSTPTAFSQHRTYLPLPVPTLMFHSWLERWNHFSPVYLGADELIEYFGGSIALSRHRIQTRSYSLDRGFVTGFTGTVNLKVLRHSDPLLANVAELLANYAQFVGTGIKTRLGMGETVLNTERNLSNLKQDL</sequence>
<evidence type="ECO:0000259" key="1">
    <source>
        <dbReference type="Pfam" id="PF10040"/>
    </source>
</evidence>
<gene>
    <name evidence="2" type="ORF">DCF15_05320</name>
</gene>
<dbReference type="AlphaFoldDB" id="A0A2W4XQL4"/>
<accession>A0A2W4XQL4</accession>
<dbReference type="CDD" id="cd21141">
    <property type="entry name" value="Cas6_III-like"/>
    <property type="match status" value="1"/>
</dbReference>
<dbReference type="EMBL" id="QBMP01000034">
    <property type="protein sequence ID" value="PZO58527.1"/>
    <property type="molecule type" value="Genomic_DNA"/>
</dbReference>
<reference evidence="3" key="1">
    <citation type="submission" date="2018-04" db="EMBL/GenBank/DDBJ databases">
        <authorList>
            <person name="Cornet L."/>
        </authorList>
    </citation>
    <scope>NUCLEOTIDE SEQUENCE [LARGE SCALE GENOMIC DNA]</scope>
</reference>
<dbReference type="Pfam" id="PF10040">
    <property type="entry name" value="CRISPR_Cas6"/>
    <property type="match status" value="1"/>
</dbReference>